<dbReference type="GO" id="GO:2000008">
    <property type="term" value="P:regulation of protein localization to cell surface"/>
    <property type="evidence" value="ECO:0000318"/>
    <property type="project" value="GO_Central"/>
</dbReference>
<dbReference type="GO" id="GO:0080155">
    <property type="term" value="P:regulation of double fertilization forming a zygote and endosperm"/>
    <property type="evidence" value="ECO:0000318"/>
    <property type="project" value="GO_Central"/>
</dbReference>
<dbReference type="InterPro" id="IPR008502">
    <property type="entry name" value="Prolamin-like"/>
</dbReference>
<name>A0A2K2DVP4_BRADI</name>
<dbReference type="GO" id="GO:0009567">
    <property type="term" value="P:double fertilization forming a zygote and endosperm"/>
    <property type="evidence" value="ECO:0000318"/>
    <property type="project" value="GO_Central"/>
</dbReference>
<dbReference type="GO" id="GO:0031982">
    <property type="term" value="C:vesicle"/>
    <property type="evidence" value="ECO:0000318"/>
    <property type="project" value="GO_Central"/>
</dbReference>
<feature type="chain" id="PRO_5033311884" description="Prolamin-like domain-containing protein" evidence="2">
    <location>
        <begin position="26"/>
        <end position="97"/>
    </location>
</feature>
<dbReference type="Proteomes" id="UP000008810">
    <property type="component" value="Chromosome 1"/>
</dbReference>
<keyword evidence="6" id="KW-1185">Reference proteome</keyword>
<evidence type="ECO:0000313" key="5">
    <source>
        <dbReference type="EnsemblPlants" id="PNT78346"/>
    </source>
</evidence>
<accession>A0A2K2DVP4</accession>
<feature type="domain" description="Prolamin-like" evidence="3">
    <location>
        <begin position="44"/>
        <end position="88"/>
    </location>
</feature>
<dbReference type="GO" id="GO:0005576">
    <property type="term" value="C:extracellular region"/>
    <property type="evidence" value="ECO:0000318"/>
    <property type="project" value="GO_Central"/>
</dbReference>
<reference evidence="4 5" key="1">
    <citation type="journal article" date="2010" name="Nature">
        <title>Genome sequencing and analysis of the model grass Brachypodium distachyon.</title>
        <authorList>
            <consortium name="International Brachypodium Initiative"/>
        </authorList>
    </citation>
    <scope>NUCLEOTIDE SEQUENCE [LARGE SCALE GENOMIC DNA]</scope>
    <source>
        <strain evidence="4 5">Bd21</strain>
    </source>
</reference>
<keyword evidence="1 2" id="KW-0732">Signal</keyword>
<organism evidence="4">
    <name type="scientific">Brachypodium distachyon</name>
    <name type="common">Purple false brome</name>
    <name type="synonym">Trachynia distachya</name>
    <dbReference type="NCBI Taxonomy" id="15368"/>
    <lineage>
        <taxon>Eukaryota</taxon>
        <taxon>Viridiplantae</taxon>
        <taxon>Streptophyta</taxon>
        <taxon>Embryophyta</taxon>
        <taxon>Tracheophyta</taxon>
        <taxon>Spermatophyta</taxon>
        <taxon>Magnoliopsida</taxon>
        <taxon>Liliopsida</taxon>
        <taxon>Poales</taxon>
        <taxon>Poaceae</taxon>
        <taxon>BOP clade</taxon>
        <taxon>Pooideae</taxon>
        <taxon>Stipodae</taxon>
        <taxon>Brachypodieae</taxon>
        <taxon>Brachypodium</taxon>
    </lineage>
</organism>
<evidence type="ECO:0000313" key="4">
    <source>
        <dbReference type="EMBL" id="PNT78346.1"/>
    </source>
</evidence>
<dbReference type="EMBL" id="CM000880">
    <property type="protein sequence ID" value="PNT78346.1"/>
    <property type="molecule type" value="Genomic_DNA"/>
</dbReference>
<dbReference type="EnsemblPlants" id="PNT78346">
    <property type="protein sequence ID" value="PNT78346"/>
    <property type="gene ID" value="BRADI_1g77915v3"/>
</dbReference>
<dbReference type="Pfam" id="PF05617">
    <property type="entry name" value="Prolamin_like"/>
    <property type="match status" value="1"/>
</dbReference>
<protein>
    <recommendedName>
        <fullName evidence="3">Prolamin-like domain-containing protein</fullName>
    </recommendedName>
</protein>
<evidence type="ECO:0000259" key="3">
    <source>
        <dbReference type="Pfam" id="PF05617"/>
    </source>
</evidence>
<dbReference type="Gramene" id="PNT78346">
    <property type="protein sequence ID" value="PNT78346"/>
    <property type="gene ID" value="BRADI_1g77915v3"/>
</dbReference>
<evidence type="ECO:0000256" key="1">
    <source>
        <dbReference type="ARBA" id="ARBA00022729"/>
    </source>
</evidence>
<gene>
    <name evidence="4" type="ORF">BRADI_1g77915v3</name>
</gene>
<dbReference type="InParanoid" id="A0A2K2DVP4"/>
<reference evidence="5" key="3">
    <citation type="submission" date="2018-08" db="UniProtKB">
        <authorList>
            <consortium name="EnsemblPlants"/>
        </authorList>
    </citation>
    <scope>IDENTIFICATION</scope>
    <source>
        <strain evidence="5">cv. Bd21</strain>
    </source>
</reference>
<feature type="signal peptide" evidence="2">
    <location>
        <begin position="1"/>
        <end position="25"/>
    </location>
</feature>
<sequence>MAISRRSLVFFVVFVFLVQLELAAAATFVEPPYETPAPRNREGKCYRSVTETTRWCGKQVLLSLLTGDVHITKDCCQVLRRVGDPACSVNIFCASIA</sequence>
<evidence type="ECO:0000256" key="2">
    <source>
        <dbReference type="SAM" id="SignalP"/>
    </source>
</evidence>
<evidence type="ECO:0000313" key="6">
    <source>
        <dbReference type="Proteomes" id="UP000008810"/>
    </source>
</evidence>
<dbReference type="OrthoDB" id="709836at2759"/>
<dbReference type="AlphaFoldDB" id="A0A2K2DVP4"/>
<reference evidence="4" key="2">
    <citation type="submission" date="2017-06" db="EMBL/GenBank/DDBJ databases">
        <title>WGS assembly of Brachypodium distachyon.</title>
        <authorList>
            <consortium name="The International Brachypodium Initiative"/>
            <person name="Lucas S."/>
            <person name="Harmon-Smith M."/>
            <person name="Lail K."/>
            <person name="Tice H."/>
            <person name="Grimwood J."/>
            <person name="Bruce D."/>
            <person name="Barry K."/>
            <person name="Shu S."/>
            <person name="Lindquist E."/>
            <person name="Wang M."/>
            <person name="Pitluck S."/>
            <person name="Vogel J.P."/>
            <person name="Garvin D.F."/>
            <person name="Mockler T.C."/>
            <person name="Schmutz J."/>
            <person name="Rokhsar D."/>
            <person name="Bevan M.W."/>
        </authorList>
    </citation>
    <scope>NUCLEOTIDE SEQUENCE</scope>
    <source>
        <strain evidence="4">Bd21</strain>
    </source>
</reference>
<proteinExistence type="predicted"/>